<keyword evidence="1" id="KW-1133">Transmembrane helix</keyword>
<dbReference type="InterPro" id="IPR029787">
    <property type="entry name" value="Nucleotide_cyclase"/>
</dbReference>
<dbReference type="GO" id="GO:0016829">
    <property type="term" value="F:lyase activity"/>
    <property type="evidence" value="ECO:0007669"/>
    <property type="project" value="UniProtKB-KW"/>
</dbReference>
<keyword evidence="1" id="KW-0812">Transmembrane</keyword>
<reference evidence="3 4" key="1">
    <citation type="submission" date="2024-03" db="EMBL/GenBank/DDBJ databases">
        <authorList>
            <person name="Jo J.-H."/>
        </authorList>
    </citation>
    <scope>NUCLEOTIDE SEQUENCE [LARGE SCALE GENOMIC DNA]</scope>
    <source>
        <strain evidence="3 4">AS3R-12</strain>
    </source>
</reference>
<organism evidence="3 4">
    <name type="scientific">Novosphingobium aquae</name>
    <dbReference type="NCBI Taxonomy" id="3133435"/>
    <lineage>
        <taxon>Bacteria</taxon>
        <taxon>Pseudomonadati</taxon>
        <taxon>Pseudomonadota</taxon>
        <taxon>Alphaproteobacteria</taxon>
        <taxon>Sphingomonadales</taxon>
        <taxon>Sphingomonadaceae</taxon>
        <taxon>Novosphingobium</taxon>
    </lineage>
</organism>
<dbReference type="InterPro" id="IPR050697">
    <property type="entry name" value="Adenylyl/Guanylyl_Cyclase_3/4"/>
</dbReference>
<keyword evidence="3" id="KW-0456">Lyase</keyword>
<evidence type="ECO:0000259" key="2">
    <source>
        <dbReference type="PROSITE" id="PS50125"/>
    </source>
</evidence>
<dbReference type="Pfam" id="PF00211">
    <property type="entry name" value="Guanylate_cyc"/>
    <property type="match status" value="1"/>
</dbReference>
<dbReference type="SMART" id="SM00044">
    <property type="entry name" value="CYCc"/>
    <property type="match status" value="1"/>
</dbReference>
<dbReference type="EC" id="4.6.1.-" evidence="3"/>
<gene>
    <name evidence="3" type="ORF">WG900_19385</name>
</gene>
<dbReference type="Pfam" id="PF05226">
    <property type="entry name" value="CHASE2"/>
    <property type="match status" value="1"/>
</dbReference>
<dbReference type="SMART" id="SM01080">
    <property type="entry name" value="CHASE2"/>
    <property type="match status" value="1"/>
</dbReference>
<evidence type="ECO:0000313" key="3">
    <source>
        <dbReference type="EMBL" id="MEJ6012074.1"/>
    </source>
</evidence>
<keyword evidence="1" id="KW-0472">Membrane</keyword>
<dbReference type="InterPro" id="IPR001054">
    <property type="entry name" value="A/G_cyclase"/>
</dbReference>
<dbReference type="SUPFAM" id="SSF55073">
    <property type="entry name" value="Nucleotide cyclase"/>
    <property type="match status" value="1"/>
</dbReference>
<evidence type="ECO:0000256" key="1">
    <source>
        <dbReference type="SAM" id="Phobius"/>
    </source>
</evidence>
<dbReference type="InterPro" id="IPR007890">
    <property type="entry name" value="CHASE2"/>
</dbReference>
<feature type="domain" description="Guanylate cyclase" evidence="2">
    <location>
        <begin position="487"/>
        <end position="623"/>
    </location>
</feature>
<dbReference type="RefSeq" id="WP_339969911.1">
    <property type="nucleotide sequence ID" value="NZ_JBBHJY010000013.1"/>
</dbReference>
<dbReference type="PANTHER" id="PTHR43081">
    <property type="entry name" value="ADENYLATE CYCLASE, TERMINAL-DIFFERENTIATION SPECIFIC-RELATED"/>
    <property type="match status" value="1"/>
</dbReference>
<dbReference type="PROSITE" id="PS50125">
    <property type="entry name" value="GUANYLATE_CYCLASE_2"/>
    <property type="match status" value="1"/>
</dbReference>
<proteinExistence type="predicted"/>
<feature type="transmembrane region" description="Helical" evidence="1">
    <location>
        <begin position="426"/>
        <end position="445"/>
    </location>
</feature>
<accession>A0ABU8SDN3</accession>
<keyword evidence="4" id="KW-1185">Reference proteome</keyword>
<dbReference type="CDD" id="cd07302">
    <property type="entry name" value="CHD"/>
    <property type="match status" value="1"/>
</dbReference>
<feature type="transmembrane region" description="Helical" evidence="1">
    <location>
        <begin position="396"/>
        <end position="414"/>
    </location>
</feature>
<dbReference type="PANTHER" id="PTHR43081:SF1">
    <property type="entry name" value="ADENYLATE CYCLASE, TERMINAL-DIFFERENTIATION SPECIFIC"/>
    <property type="match status" value="1"/>
</dbReference>
<dbReference type="EMBL" id="JBBHJY010000013">
    <property type="protein sequence ID" value="MEJ6012074.1"/>
    <property type="molecule type" value="Genomic_DNA"/>
</dbReference>
<dbReference type="Gene3D" id="3.30.70.1230">
    <property type="entry name" value="Nucleotide cyclase"/>
    <property type="match status" value="1"/>
</dbReference>
<sequence length="750" mass="79895">MVAGLMARRRFAPGINRTPMLAGLLVAALIALLQVLHLPAIDRLGLLLFDGFQRAAPRAYEDVPVRVVDIDDESIKRLGQWPWPRNTVARLTDLLGKAGASVVAYDIVFSEPDRTSPAHIADQLAREGVDAALVGALRKLPDNDTRLAKSFQATPVVLGYFLVNAPGGAEAPSRAGFAVGGSLPSAVPDFRAAIAPLPVLSEAAAGAGSLSLASDSDGILRSVPLLARQGQKLLPSLSLEALRVAQGAGSIQVRTSDASGETAGAGGQVVAVKVGAFEVPTMASGGLWLHHTLPAPARVIPAWKILDGSMTSEQLEQAVSGRIVFVGAGSIGLRDLVATPLRDRELGVIAHAQATEQIVLGHFLLRPDWAAGLEMAVVLVLGFGLALLLPRLGAAYGATLVVAGIFLVGAGSWLAFVQRGYLLDPVYPMLALALVYSTQTALVFYREERQRAYIHSAFDRYLSPELVKRIAADPNRLELGGEEREMTVLFADIRSFSRISEQLAPKQVIAFLIALLTPLCDVLLGRKATIDKFIGDAILAFWNAPLDDPDQHRNAARAALAMLGKLEALNGGEGRDAAIVWPGQVQIGIGLNCGLCCVGNMGSAQRLSYSLIGDTVNLTSRIEGLTKFYGVPIAIGSALRDKLPDFAVLELDRVRVVGRDRPETIFALLGDEKLAETAGYKRLRETHDALLSDYRSRDWEAARLALSALDGCAEPFGLGQLVALYGERITALSANPPEAGWDGVYEARTK</sequence>
<protein>
    <submittedName>
        <fullName evidence="3">Adenylate/guanylate cyclase domain-containing protein</fullName>
        <ecNumber evidence="3">4.6.1.-</ecNumber>
    </submittedName>
</protein>
<comment type="caution">
    <text evidence="3">The sequence shown here is derived from an EMBL/GenBank/DDBJ whole genome shotgun (WGS) entry which is preliminary data.</text>
</comment>
<name>A0ABU8SDN3_9SPHN</name>
<feature type="transmembrane region" description="Helical" evidence="1">
    <location>
        <begin position="369"/>
        <end position="389"/>
    </location>
</feature>
<dbReference type="Proteomes" id="UP001379235">
    <property type="component" value="Unassembled WGS sequence"/>
</dbReference>
<evidence type="ECO:0000313" key="4">
    <source>
        <dbReference type="Proteomes" id="UP001379235"/>
    </source>
</evidence>